<sequence>MVKEHGKAWAPTLTKLEHISLDFPLHTFSGSLSLQLFAFATSHSPLPSPGRSSPPFFTTPTCLSLPGGPPVTERQACFRRQPNYGLQPSNHRL</sequence>
<keyword evidence="1" id="KW-1185">Reference proteome</keyword>
<accession>A0A1I7XYV0</accession>
<reference evidence="2" key="1">
    <citation type="submission" date="2016-11" db="UniProtKB">
        <authorList>
            <consortium name="WormBaseParasite"/>
        </authorList>
    </citation>
    <scope>IDENTIFICATION</scope>
</reference>
<protein>
    <submittedName>
        <fullName evidence="2">Uncharacterized protein</fullName>
    </submittedName>
</protein>
<name>A0A1I7XYV0_9BILA</name>
<dbReference type="AlphaFoldDB" id="A0A1I7XYV0"/>
<proteinExistence type="predicted"/>
<organism evidence="1 2">
    <name type="scientific">Steinernema glaseri</name>
    <dbReference type="NCBI Taxonomy" id="37863"/>
    <lineage>
        <taxon>Eukaryota</taxon>
        <taxon>Metazoa</taxon>
        <taxon>Ecdysozoa</taxon>
        <taxon>Nematoda</taxon>
        <taxon>Chromadorea</taxon>
        <taxon>Rhabditida</taxon>
        <taxon>Tylenchina</taxon>
        <taxon>Panagrolaimomorpha</taxon>
        <taxon>Strongyloidoidea</taxon>
        <taxon>Steinernematidae</taxon>
        <taxon>Steinernema</taxon>
    </lineage>
</organism>
<evidence type="ECO:0000313" key="2">
    <source>
        <dbReference type="WBParaSite" id="L893_g1087.t1"/>
    </source>
</evidence>
<dbReference type="Proteomes" id="UP000095287">
    <property type="component" value="Unplaced"/>
</dbReference>
<evidence type="ECO:0000313" key="1">
    <source>
        <dbReference type="Proteomes" id="UP000095287"/>
    </source>
</evidence>
<dbReference type="WBParaSite" id="L893_g1087.t1">
    <property type="protein sequence ID" value="L893_g1087.t1"/>
    <property type="gene ID" value="L893_g1087"/>
</dbReference>